<dbReference type="AlphaFoldDB" id="A0A5C7J7B3"/>
<evidence type="ECO:0000313" key="1">
    <source>
        <dbReference type="EMBL" id="TXG77420.1"/>
    </source>
</evidence>
<protein>
    <submittedName>
        <fullName evidence="1">Uncharacterized protein</fullName>
    </submittedName>
</protein>
<reference evidence="1 2" key="1">
    <citation type="submission" date="2018-09" db="EMBL/GenBank/DDBJ databases">
        <title>Metagenome Assembled Genomes from an Advanced Water Purification Facility.</title>
        <authorList>
            <person name="Stamps B.W."/>
            <person name="Spear J.R."/>
        </authorList>
    </citation>
    <scope>NUCLEOTIDE SEQUENCE [LARGE SCALE GENOMIC DNA]</scope>
    <source>
        <strain evidence="1">Bin_63_2</strain>
    </source>
</reference>
<organism evidence="1 2">
    <name type="scientific">Candidatus Dojkabacteria bacterium</name>
    <dbReference type="NCBI Taxonomy" id="2099670"/>
    <lineage>
        <taxon>Bacteria</taxon>
        <taxon>Candidatus Dojkabacteria</taxon>
    </lineage>
</organism>
<dbReference type="Proteomes" id="UP000321026">
    <property type="component" value="Unassembled WGS sequence"/>
</dbReference>
<gene>
    <name evidence="1" type="ORF">E6Q11_02815</name>
</gene>
<evidence type="ECO:0000313" key="2">
    <source>
        <dbReference type="Proteomes" id="UP000321026"/>
    </source>
</evidence>
<accession>A0A5C7J7B3</accession>
<comment type="caution">
    <text evidence="1">The sequence shown here is derived from an EMBL/GenBank/DDBJ whole genome shotgun (WGS) entry which is preliminary data.</text>
</comment>
<name>A0A5C7J7B3_9BACT</name>
<dbReference type="EMBL" id="SSDS01000046">
    <property type="protein sequence ID" value="TXG77420.1"/>
    <property type="molecule type" value="Genomic_DNA"/>
</dbReference>
<sequence length="273" mass="29937">MIIAYRDYVQAATLTSPIDTSWQANAPLSNAQDRRLSVKAIRSVTGGFTLRATFVTGVEVGLIAILNHNFTSSGLVSVSILDPSNNNLYTALLLPVWYPPSTSQIPRNMFIVLPENITNVGRVELTIFSPGLGSSYGELGRFWAGPYFNPSYKAAHADFEIMARDDSVVSRSIGQQTYVDYRSRYRQLHCTIPAIAENDAIGIEAGTQPNMQDIAFEVGRGGEVIVIPSTANNQIIHKMGIYGHFLEPPSLRLATTNTSGRIYTSTFDVVEDL</sequence>
<proteinExistence type="predicted"/>